<protein>
    <submittedName>
        <fullName evidence="1">Uncharacterized protein</fullName>
    </submittedName>
</protein>
<keyword evidence="2" id="KW-1185">Reference proteome</keyword>
<dbReference type="InterPro" id="IPR018490">
    <property type="entry name" value="cNMP-bd_dom_sf"/>
</dbReference>
<dbReference type="SUPFAM" id="SSF51206">
    <property type="entry name" value="cAMP-binding domain-like"/>
    <property type="match status" value="1"/>
</dbReference>
<dbReference type="STRING" id="314608.KT99_14690"/>
<dbReference type="EMBL" id="ABIC01000040">
    <property type="protein sequence ID" value="EDP99416.1"/>
    <property type="molecule type" value="Genomic_DNA"/>
</dbReference>
<dbReference type="RefSeq" id="WP_005501916.1">
    <property type="nucleotide sequence ID" value="NZ_ABIC01000040.1"/>
</dbReference>
<name>A9EL89_9GAMM</name>
<comment type="caution">
    <text evidence="1">The sequence shown here is derived from an EMBL/GenBank/DDBJ whole genome shotgun (WGS) entry which is preliminary data.</text>
</comment>
<dbReference type="AlphaFoldDB" id="A9EL89"/>
<gene>
    <name evidence="1" type="ORF">KT99_14690</name>
</gene>
<reference evidence="1 2" key="1">
    <citation type="submission" date="2007-10" db="EMBL/GenBank/DDBJ databases">
        <authorList>
            <person name="Yayanos A."/>
            <person name="Ferriera S."/>
            <person name="Johnson J."/>
            <person name="Kravitz S."/>
            <person name="Halpern A."/>
            <person name="Remington K."/>
            <person name="Beeson K."/>
            <person name="Tran B."/>
            <person name="Rogers Y.-H."/>
            <person name="Friedman R."/>
            <person name="Venter J.C."/>
        </authorList>
    </citation>
    <scope>NUCLEOTIDE SEQUENCE [LARGE SCALE GENOMIC DNA]</scope>
    <source>
        <strain evidence="1 2">KT99</strain>
    </source>
</reference>
<sequence length="73" mass="8200">MLCAYFVTLEGKEFCKEFYWQGDVIYGMRSLLGNEPLPYSVVAITITGFNLLVVKLPKTISVVSVMMWTNAGD</sequence>
<organism evidence="1 2">
    <name type="scientific">Shewanella benthica KT99</name>
    <dbReference type="NCBI Taxonomy" id="314608"/>
    <lineage>
        <taxon>Bacteria</taxon>
        <taxon>Pseudomonadati</taxon>
        <taxon>Pseudomonadota</taxon>
        <taxon>Gammaproteobacteria</taxon>
        <taxon>Alteromonadales</taxon>
        <taxon>Shewanellaceae</taxon>
        <taxon>Shewanella</taxon>
    </lineage>
</organism>
<accession>A9EL89</accession>
<proteinExistence type="predicted"/>
<evidence type="ECO:0000313" key="2">
    <source>
        <dbReference type="Proteomes" id="UP000005839"/>
    </source>
</evidence>
<dbReference type="Proteomes" id="UP000005839">
    <property type="component" value="Unassembled WGS sequence"/>
</dbReference>
<evidence type="ECO:0000313" key="1">
    <source>
        <dbReference type="EMBL" id="EDP99416.1"/>
    </source>
</evidence>